<name>A0A084W4I0_ANOSI</name>
<keyword evidence="4" id="KW-1185">Reference proteome</keyword>
<keyword evidence="1" id="KW-1133">Transmembrane helix</keyword>
<dbReference type="OrthoDB" id="2789670at2759"/>
<dbReference type="Proteomes" id="UP000030765">
    <property type="component" value="Unassembled WGS sequence"/>
</dbReference>
<dbReference type="STRING" id="74873.A0A084W4I0"/>
<sequence>MTQTHTILSELDHVIASGVLVAKIGIILLLSKYNFRPSIPAKVKFAAATVPLAPEGGLPMKVERRN</sequence>
<dbReference type="EMBL" id="KE525299">
    <property type="protein sequence ID" value="KFB45124.1"/>
    <property type="molecule type" value="Genomic_DNA"/>
</dbReference>
<reference evidence="2 4" key="1">
    <citation type="journal article" date="2014" name="BMC Genomics">
        <title>Genome sequence of Anopheles sinensis provides insight into genetics basis of mosquito competence for malaria parasites.</title>
        <authorList>
            <person name="Zhou D."/>
            <person name="Zhang D."/>
            <person name="Ding G."/>
            <person name="Shi L."/>
            <person name="Hou Q."/>
            <person name="Ye Y."/>
            <person name="Xu Y."/>
            <person name="Zhou H."/>
            <person name="Xiong C."/>
            <person name="Li S."/>
            <person name="Yu J."/>
            <person name="Hong S."/>
            <person name="Yu X."/>
            <person name="Zou P."/>
            <person name="Chen C."/>
            <person name="Chang X."/>
            <person name="Wang W."/>
            <person name="Lv Y."/>
            <person name="Sun Y."/>
            <person name="Ma L."/>
            <person name="Shen B."/>
            <person name="Zhu C."/>
        </authorList>
    </citation>
    <scope>NUCLEOTIDE SEQUENCE [LARGE SCALE GENOMIC DNA]</scope>
</reference>
<evidence type="ECO:0000313" key="4">
    <source>
        <dbReference type="Proteomes" id="UP000030765"/>
    </source>
</evidence>
<dbReference type="AlphaFoldDB" id="A0A084W4I0"/>
<organism evidence="2">
    <name type="scientific">Anopheles sinensis</name>
    <name type="common">Mosquito</name>
    <dbReference type="NCBI Taxonomy" id="74873"/>
    <lineage>
        <taxon>Eukaryota</taxon>
        <taxon>Metazoa</taxon>
        <taxon>Ecdysozoa</taxon>
        <taxon>Arthropoda</taxon>
        <taxon>Hexapoda</taxon>
        <taxon>Insecta</taxon>
        <taxon>Pterygota</taxon>
        <taxon>Neoptera</taxon>
        <taxon>Endopterygota</taxon>
        <taxon>Diptera</taxon>
        <taxon>Nematocera</taxon>
        <taxon>Culicoidea</taxon>
        <taxon>Culicidae</taxon>
        <taxon>Anophelinae</taxon>
        <taxon>Anopheles</taxon>
    </lineage>
</organism>
<dbReference type="EMBL" id="ATLV01020333">
    <property type="status" value="NOT_ANNOTATED_CDS"/>
    <property type="molecule type" value="Genomic_DNA"/>
</dbReference>
<evidence type="ECO:0000256" key="1">
    <source>
        <dbReference type="SAM" id="Phobius"/>
    </source>
</evidence>
<gene>
    <name evidence="2" type="ORF">ZHAS_00013051</name>
</gene>
<dbReference type="EnsemblMetazoa" id="ASIC013051-RA">
    <property type="protein sequence ID" value="ASIC013051-PA"/>
    <property type="gene ID" value="ASIC013051"/>
</dbReference>
<protein>
    <submittedName>
        <fullName evidence="2 3">Cytochrome P450 CYP6Z2 protein</fullName>
    </submittedName>
</protein>
<dbReference type="VEuPathDB" id="VectorBase:ASIC013051"/>
<feature type="transmembrane region" description="Helical" evidence="1">
    <location>
        <begin position="14"/>
        <end position="35"/>
    </location>
</feature>
<evidence type="ECO:0000313" key="2">
    <source>
        <dbReference type="EMBL" id="KFB45124.1"/>
    </source>
</evidence>
<keyword evidence="1" id="KW-0812">Transmembrane</keyword>
<reference evidence="3" key="2">
    <citation type="submission" date="2020-05" db="UniProtKB">
        <authorList>
            <consortium name="EnsemblMetazoa"/>
        </authorList>
    </citation>
    <scope>IDENTIFICATION</scope>
</reference>
<proteinExistence type="predicted"/>
<accession>A0A084W4I0</accession>
<evidence type="ECO:0000313" key="3">
    <source>
        <dbReference type="EnsemblMetazoa" id="ASIC013051-PA"/>
    </source>
</evidence>
<keyword evidence="1" id="KW-0472">Membrane</keyword>